<evidence type="ECO:0000256" key="3">
    <source>
        <dbReference type="ARBA" id="ARBA00022833"/>
    </source>
</evidence>
<dbReference type="InterPro" id="IPR038071">
    <property type="entry name" value="UROD/MetE-like_sf"/>
</dbReference>
<keyword evidence="3" id="KW-0862">Zinc</keyword>
<proteinExistence type="predicted"/>
<protein>
    <submittedName>
        <fullName evidence="5">Methionine synthase</fullName>
    </submittedName>
</protein>
<name>A0ABN2HIQ3_9ACTN</name>
<gene>
    <name evidence="5" type="ORF">GCM10009733_101100</name>
</gene>
<dbReference type="PANTHER" id="PTHR30519">
    <property type="entry name" value="5-METHYLTETRAHYDROPTEROYLTRIGLUTAMATE--HOMOCYSTEINE METHYLTRANSFERASE"/>
    <property type="match status" value="1"/>
</dbReference>
<reference evidence="5 6" key="1">
    <citation type="journal article" date="2019" name="Int. J. Syst. Evol. Microbiol.">
        <title>The Global Catalogue of Microorganisms (GCM) 10K type strain sequencing project: providing services to taxonomists for standard genome sequencing and annotation.</title>
        <authorList>
            <consortium name="The Broad Institute Genomics Platform"/>
            <consortium name="The Broad Institute Genome Sequencing Center for Infectious Disease"/>
            <person name="Wu L."/>
            <person name="Ma J."/>
        </authorList>
    </citation>
    <scope>NUCLEOTIDE SEQUENCE [LARGE SCALE GENOMIC DNA]</scope>
    <source>
        <strain evidence="5 6">JCM 13929</strain>
    </source>
</reference>
<evidence type="ECO:0000313" key="5">
    <source>
        <dbReference type="EMBL" id="GAA1688277.1"/>
    </source>
</evidence>
<dbReference type="EMBL" id="BAAAMU010000159">
    <property type="protein sequence ID" value="GAA1688277.1"/>
    <property type="molecule type" value="Genomic_DNA"/>
</dbReference>
<dbReference type="Pfam" id="PF01717">
    <property type="entry name" value="Meth_synt_2"/>
    <property type="match status" value="1"/>
</dbReference>
<keyword evidence="2" id="KW-0479">Metal-binding</keyword>
<dbReference type="Proteomes" id="UP001500064">
    <property type="component" value="Unassembled WGS sequence"/>
</dbReference>
<dbReference type="Gene3D" id="3.20.20.210">
    <property type="match status" value="1"/>
</dbReference>
<dbReference type="SUPFAM" id="SSF51726">
    <property type="entry name" value="UROD/MetE-like"/>
    <property type="match status" value="1"/>
</dbReference>
<evidence type="ECO:0000313" key="6">
    <source>
        <dbReference type="Proteomes" id="UP001500064"/>
    </source>
</evidence>
<evidence type="ECO:0000259" key="4">
    <source>
        <dbReference type="Pfam" id="PF01717"/>
    </source>
</evidence>
<dbReference type="InterPro" id="IPR002629">
    <property type="entry name" value="Met_Synth_C/arc"/>
</dbReference>
<comment type="cofactor">
    <cofactor evidence="1">
        <name>Zn(2+)</name>
        <dbReference type="ChEBI" id="CHEBI:29105"/>
    </cofactor>
</comment>
<keyword evidence="6" id="KW-1185">Reference proteome</keyword>
<comment type="caution">
    <text evidence="5">The sequence shown here is derived from an EMBL/GenBank/DDBJ whole genome shotgun (WGS) entry which is preliminary data.</text>
</comment>
<evidence type="ECO:0000256" key="1">
    <source>
        <dbReference type="ARBA" id="ARBA00001947"/>
    </source>
</evidence>
<dbReference type="RefSeq" id="WP_346114339.1">
    <property type="nucleotide sequence ID" value="NZ_BAAAMU010000159.1"/>
</dbReference>
<dbReference type="CDD" id="cd03311">
    <property type="entry name" value="CIMS_C_terminal_like"/>
    <property type="match status" value="1"/>
</dbReference>
<accession>A0ABN2HIQ3</accession>
<sequence length="350" mass="37975">MNDAVNALPLLPTSLVGSYAQPEWLIDRARLAGRFPPRVRAAELWRIPPDRLAQAQDDATELAIRAQERAGLDIVTDGEIRRESYSNHFATALEGLDLDNPGTALDRSGHPNPVPRIAGPIRRPRPVEVDDLRFLRAHTDHVVKMTVPGPFTMSQQAQNDHYPDAEAAAMDYAAAVNAEIRDLFAAGADIVQIDEPYMQARPDAARAYGLAALNAALDGITGMTAVHICFGYAAIIHERPEAYSFLPELAGCPVKQVSIETAQSGLDLGVLSDLKDKTVILGVIDLSTPDVEPVEVVAGRVRKAFSWTAPERIVIATDCGMKYLPRESAEGKMRAMTGAARLLRDELGVS</sequence>
<organism evidence="5 6">
    <name type="scientific">Nonomuraea maheshkhaliensis</name>
    <dbReference type="NCBI Taxonomy" id="419590"/>
    <lineage>
        <taxon>Bacteria</taxon>
        <taxon>Bacillati</taxon>
        <taxon>Actinomycetota</taxon>
        <taxon>Actinomycetes</taxon>
        <taxon>Streptosporangiales</taxon>
        <taxon>Streptosporangiaceae</taxon>
        <taxon>Nonomuraea</taxon>
    </lineage>
</organism>
<evidence type="ECO:0000256" key="2">
    <source>
        <dbReference type="ARBA" id="ARBA00022723"/>
    </source>
</evidence>
<feature type="domain" description="Cobalamin-independent methionine synthase MetE C-terminal/archaeal" evidence="4">
    <location>
        <begin position="54"/>
        <end position="341"/>
    </location>
</feature>